<keyword evidence="5" id="KW-0812">Transmembrane</keyword>
<dbReference type="PROSITE" id="PS00108">
    <property type="entry name" value="PROTEIN_KINASE_ST"/>
    <property type="match status" value="1"/>
</dbReference>
<accession>A0A6J0PNC1</accession>
<keyword evidence="7" id="KW-0067">ATP-binding</keyword>
<dbReference type="InterPro" id="IPR047117">
    <property type="entry name" value="PERK1-13-like"/>
</dbReference>
<keyword evidence="13" id="KW-1185">Reference proteome</keyword>
<dbReference type="KEGG" id="egu:109506333"/>
<evidence type="ECO:0000256" key="11">
    <source>
        <dbReference type="ARBA" id="ARBA00048679"/>
    </source>
</evidence>
<dbReference type="InParanoid" id="A0A6J0PNC1"/>
<evidence type="ECO:0000256" key="7">
    <source>
        <dbReference type="ARBA" id="ARBA00022840"/>
    </source>
</evidence>
<dbReference type="PANTHER" id="PTHR47982">
    <property type="entry name" value="PROLINE-RICH RECEPTOR-LIKE PROTEIN KINASE PERK4"/>
    <property type="match status" value="1"/>
</dbReference>
<dbReference type="RefSeq" id="XP_019708781.1">
    <property type="nucleotide sequence ID" value="XM_019853222.1"/>
</dbReference>
<keyword evidence="6" id="KW-0547">Nucleotide-binding</keyword>
<evidence type="ECO:0000256" key="4">
    <source>
        <dbReference type="ARBA" id="ARBA00022679"/>
    </source>
</evidence>
<dbReference type="GO" id="GO:0005886">
    <property type="term" value="C:plasma membrane"/>
    <property type="evidence" value="ECO:0007669"/>
    <property type="project" value="UniProtKB-SubCell"/>
</dbReference>
<evidence type="ECO:0000256" key="5">
    <source>
        <dbReference type="ARBA" id="ARBA00022692"/>
    </source>
</evidence>
<comment type="catalytic activity">
    <reaction evidence="10">
        <text>L-threonyl-[protein] + ATP = O-phospho-L-threonyl-[protein] + ADP + H(+)</text>
        <dbReference type="Rhea" id="RHEA:46608"/>
        <dbReference type="Rhea" id="RHEA-COMP:11060"/>
        <dbReference type="Rhea" id="RHEA-COMP:11605"/>
        <dbReference type="ChEBI" id="CHEBI:15378"/>
        <dbReference type="ChEBI" id="CHEBI:30013"/>
        <dbReference type="ChEBI" id="CHEBI:30616"/>
        <dbReference type="ChEBI" id="CHEBI:61977"/>
        <dbReference type="ChEBI" id="CHEBI:456216"/>
        <dbReference type="EC" id="2.7.11.1"/>
    </reaction>
</comment>
<dbReference type="Gene3D" id="1.10.510.10">
    <property type="entry name" value="Transferase(Phosphotransferase) domain 1"/>
    <property type="match status" value="1"/>
</dbReference>
<dbReference type="EC" id="2.7.11.1" evidence="2"/>
<dbReference type="OrthoDB" id="1913693at2759"/>
<comment type="subcellular location">
    <subcellularLocation>
        <location evidence="1">Cell membrane</location>
        <topology evidence="1">Single-pass membrane protein</topology>
    </subcellularLocation>
</comment>
<evidence type="ECO:0000256" key="3">
    <source>
        <dbReference type="ARBA" id="ARBA00022527"/>
    </source>
</evidence>
<evidence type="ECO:0000256" key="2">
    <source>
        <dbReference type="ARBA" id="ARBA00012513"/>
    </source>
</evidence>
<dbReference type="Proteomes" id="UP000504607">
    <property type="component" value="Chromosome 10"/>
</dbReference>
<dbReference type="InterPro" id="IPR008271">
    <property type="entry name" value="Ser/Thr_kinase_AS"/>
</dbReference>
<evidence type="ECO:0000256" key="9">
    <source>
        <dbReference type="ARBA" id="ARBA00023136"/>
    </source>
</evidence>
<keyword evidence="9" id="KW-0472">Membrane</keyword>
<dbReference type="InterPro" id="IPR011009">
    <property type="entry name" value="Kinase-like_dom_sf"/>
</dbReference>
<gene>
    <name evidence="14" type="primary">LOC109506333</name>
</gene>
<dbReference type="SUPFAM" id="SSF56112">
    <property type="entry name" value="Protein kinase-like (PK-like)"/>
    <property type="match status" value="1"/>
</dbReference>
<dbReference type="AlphaFoldDB" id="A0A6J0PNC1"/>
<dbReference type="GO" id="GO:0005524">
    <property type="term" value="F:ATP binding"/>
    <property type="evidence" value="ECO:0007669"/>
    <property type="project" value="UniProtKB-KW"/>
</dbReference>
<keyword evidence="8" id="KW-1133">Transmembrane helix</keyword>
<evidence type="ECO:0000256" key="6">
    <source>
        <dbReference type="ARBA" id="ARBA00022741"/>
    </source>
</evidence>
<protein>
    <recommendedName>
        <fullName evidence="2">non-specific serine/threonine protein kinase</fullName>
        <ecNumber evidence="2">2.7.11.1</ecNumber>
    </recommendedName>
</protein>
<organism evidence="13 14">
    <name type="scientific">Elaeis guineensis var. tenera</name>
    <name type="common">Oil palm</name>
    <dbReference type="NCBI Taxonomy" id="51953"/>
    <lineage>
        <taxon>Eukaryota</taxon>
        <taxon>Viridiplantae</taxon>
        <taxon>Streptophyta</taxon>
        <taxon>Embryophyta</taxon>
        <taxon>Tracheophyta</taxon>
        <taxon>Spermatophyta</taxon>
        <taxon>Magnoliopsida</taxon>
        <taxon>Liliopsida</taxon>
        <taxon>Arecaceae</taxon>
        <taxon>Arecoideae</taxon>
        <taxon>Cocoseae</taxon>
        <taxon>Elaeidinae</taxon>
        <taxon>Elaeis</taxon>
    </lineage>
</organism>
<evidence type="ECO:0000256" key="10">
    <source>
        <dbReference type="ARBA" id="ARBA00047899"/>
    </source>
</evidence>
<feature type="domain" description="Protein kinase" evidence="12">
    <location>
        <begin position="1"/>
        <end position="175"/>
    </location>
</feature>
<evidence type="ECO:0000256" key="8">
    <source>
        <dbReference type="ARBA" id="ARBA00022989"/>
    </source>
</evidence>
<reference evidence="14" key="1">
    <citation type="submission" date="2025-08" db="UniProtKB">
        <authorList>
            <consortium name="RefSeq"/>
        </authorList>
    </citation>
    <scope>IDENTIFICATION</scope>
</reference>
<comment type="catalytic activity">
    <reaction evidence="11">
        <text>L-seryl-[protein] + ATP = O-phospho-L-seryl-[protein] + ADP + H(+)</text>
        <dbReference type="Rhea" id="RHEA:17989"/>
        <dbReference type="Rhea" id="RHEA-COMP:9863"/>
        <dbReference type="Rhea" id="RHEA-COMP:11604"/>
        <dbReference type="ChEBI" id="CHEBI:15378"/>
        <dbReference type="ChEBI" id="CHEBI:29999"/>
        <dbReference type="ChEBI" id="CHEBI:30616"/>
        <dbReference type="ChEBI" id="CHEBI:83421"/>
        <dbReference type="ChEBI" id="CHEBI:456216"/>
        <dbReference type="EC" id="2.7.11.1"/>
    </reaction>
</comment>
<proteinExistence type="predicted"/>
<keyword evidence="3" id="KW-0418">Kinase</keyword>
<dbReference type="GeneID" id="109506333"/>
<evidence type="ECO:0000256" key="1">
    <source>
        <dbReference type="ARBA" id="ARBA00004162"/>
    </source>
</evidence>
<keyword evidence="4" id="KW-0808">Transferase</keyword>
<keyword evidence="3" id="KW-0723">Serine/threonine-protein kinase</keyword>
<dbReference type="InterPro" id="IPR000719">
    <property type="entry name" value="Prot_kinase_dom"/>
</dbReference>
<dbReference type="PROSITE" id="PS50011">
    <property type="entry name" value="PROTEIN_KINASE_DOM"/>
    <property type="match status" value="1"/>
</dbReference>
<dbReference type="Pfam" id="PF00069">
    <property type="entry name" value="Pkinase"/>
    <property type="match status" value="1"/>
</dbReference>
<sequence length="175" mass="19966">MVRSLTTANVIEWEWSRVVYRAKIPSMEVLTTVKRFWTCDEAAVAVFTCEIVALDHIRHWNIVQLLGWAANHRTRLLFYDYLPNRILGDLLHGGGGPVVEWEVRLDIAIGVTEGLTYLHYDCIPPILHHDIKADNILLGERYEAYLMDFGLANVVDDSTAVGRGNFILKRNRAFG</sequence>
<evidence type="ECO:0000313" key="13">
    <source>
        <dbReference type="Proteomes" id="UP000504607"/>
    </source>
</evidence>
<evidence type="ECO:0000259" key="12">
    <source>
        <dbReference type="PROSITE" id="PS50011"/>
    </source>
</evidence>
<evidence type="ECO:0000313" key="14">
    <source>
        <dbReference type="RefSeq" id="XP_019708781.1"/>
    </source>
</evidence>
<name>A0A6J0PNC1_ELAGV</name>
<dbReference type="GO" id="GO:0004674">
    <property type="term" value="F:protein serine/threonine kinase activity"/>
    <property type="evidence" value="ECO:0007669"/>
    <property type="project" value="UniProtKB-KW"/>
</dbReference>